<dbReference type="PANTHER" id="PTHR44196:SF1">
    <property type="entry name" value="DEHYDROGENASE_REDUCTASE SDR FAMILY MEMBER 7B"/>
    <property type="match status" value="1"/>
</dbReference>
<reference evidence="5 6" key="1">
    <citation type="journal article" date="2019" name="Int. J. Syst. Evol. Microbiol.">
        <title>The Global Catalogue of Microorganisms (GCM) 10K type strain sequencing project: providing services to taxonomists for standard genome sequencing and annotation.</title>
        <authorList>
            <consortium name="The Broad Institute Genomics Platform"/>
            <consortium name="The Broad Institute Genome Sequencing Center for Infectious Disease"/>
            <person name="Wu L."/>
            <person name="Ma J."/>
        </authorList>
    </citation>
    <scope>NUCLEOTIDE SEQUENCE [LARGE SCALE GENOMIC DNA]</scope>
    <source>
        <strain evidence="5 6">JCM 15914</strain>
    </source>
</reference>
<dbReference type="SMART" id="SM00822">
    <property type="entry name" value="PKS_KR"/>
    <property type="match status" value="1"/>
</dbReference>
<evidence type="ECO:0000259" key="4">
    <source>
        <dbReference type="SMART" id="SM00822"/>
    </source>
</evidence>
<gene>
    <name evidence="5" type="ORF">GCM10009824_17920</name>
</gene>
<evidence type="ECO:0000256" key="1">
    <source>
        <dbReference type="ARBA" id="ARBA00006484"/>
    </source>
</evidence>
<dbReference type="PIRSF" id="PIRSF000126">
    <property type="entry name" value="11-beta-HSD1"/>
    <property type="match status" value="1"/>
</dbReference>
<keyword evidence="2" id="KW-0560">Oxidoreductase</keyword>
<dbReference type="Pfam" id="PF00106">
    <property type="entry name" value="adh_short"/>
    <property type="match status" value="1"/>
</dbReference>
<dbReference type="InterPro" id="IPR002347">
    <property type="entry name" value="SDR_fam"/>
</dbReference>
<evidence type="ECO:0000256" key="2">
    <source>
        <dbReference type="ARBA" id="ARBA00023002"/>
    </source>
</evidence>
<dbReference type="SUPFAM" id="SSF51735">
    <property type="entry name" value="NAD(P)-binding Rossmann-fold domains"/>
    <property type="match status" value="1"/>
</dbReference>
<sequence>MTKTALITGATGGIGRAFTAELHRRGYQVIITGRSTEKLTELSQTVTDGAAQIVAADLGTQTGIETLVDVIRSNPLDILVNNAGFGTHGAFSDLDIDRELEQATVNMTALMASTHEALQSMTARRTGAIVNIASVAGFQPLPYMATYGASKAFVDKFSLAVGAEARKSGVLVTSVNPGPVDTDFFDVVGSDAVNLGRALSPEQIVAFAMTAVDKHRSRVVAPRAFRAMEALTRVLPAPWVTRAAAIVAGR</sequence>
<feature type="domain" description="Ketoreductase" evidence="4">
    <location>
        <begin position="3"/>
        <end position="183"/>
    </location>
</feature>
<dbReference type="Gene3D" id="3.40.50.720">
    <property type="entry name" value="NAD(P)-binding Rossmann-like Domain"/>
    <property type="match status" value="1"/>
</dbReference>
<protein>
    <submittedName>
        <fullName evidence="5">SDR family oxidoreductase</fullName>
    </submittedName>
</protein>
<dbReference type="InterPro" id="IPR057326">
    <property type="entry name" value="KR_dom"/>
</dbReference>
<dbReference type="RefSeq" id="WP_344224673.1">
    <property type="nucleotide sequence ID" value="NZ_BAAAQA010000017.1"/>
</dbReference>
<evidence type="ECO:0000256" key="3">
    <source>
        <dbReference type="RuleBase" id="RU000363"/>
    </source>
</evidence>
<dbReference type="InterPro" id="IPR036291">
    <property type="entry name" value="NAD(P)-bd_dom_sf"/>
</dbReference>
<dbReference type="PRINTS" id="PR00080">
    <property type="entry name" value="SDRFAMILY"/>
</dbReference>
<accession>A0ABN2XX33</accession>
<evidence type="ECO:0000313" key="5">
    <source>
        <dbReference type="EMBL" id="GAA2118048.1"/>
    </source>
</evidence>
<dbReference type="CDD" id="cd05233">
    <property type="entry name" value="SDR_c"/>
    <property type="match status" value="1"/>
</dbReference>
<dbReference type="Proteomes" id="UP001500166">
    <property type="component" value="Unassembled WGS sequence"/>
</dbReference>
<dbReference type="PRINTS" id="PR00081">
    <property type="entry name" value="GDHRDH"/>
</dbReference>
<dbReference type="EMBL" id="BAAAQA010000017">
    <property type="protein sequence ID" value="GAA2118048.1"/>
    <property type="molecule type" value="Genomic_DNA"/>
</dbReference>
<comment type="caution">
    <text evidence="5">The sequence shown here is derived from an EMBL/GenBank/DDBJ whole genome shotgun (WGS) entry which is preliminary data.</text>
</comment>
<name>A0ABN2XX33_9MICC</name>
<evidence type="ECO:0000313" key="6">
    <source>
        <dbReference type="Proteomes" id="UP001500166"/>
    </source>
</evidence>
<keyword evidence="6" id="KW-1185">Reference proteome</keyword>
<comment type="similarity">
    <text evidence="1 3">Belongs to the short-chain dehydrogenases/reductases (SDR) family.</text>
</comment>
<organism evidence="5 6">
    <name type="scientific">Kocuria atrinae</name>
    <dbReference type="NCBI Taxonomy" id="592377"/>
    <lineage>
        <taxon>Bacteria</taxon>
        <taxon>Bacillati</taxon>
        <taxon>Actinomycetota</taxon>
        <taxon>Actinomycetes</taxon>
        <taxon>Micrococcales</taxon>
        <taxon>Micrococcaceae</taxon>
        <taxon>Kocuria</taxon>
    </lineage>
</organism>
<dbReference type="PANTHER" id="PTHR44196">
    <property type="entry name" value="DEHYDROGENASE/REDUCTASE SDR FAMILY MEMBER 7B"/>
    <property type="match status" value="1"/>
</dbReference>
<proteinExistence type="inferred from homology"/>